<dbReference type="GO" id="GO:0004312">
    <property type="term" value="F:fatty acid synthase activity"/>
    <property type="evidence" value="ECO:0007669"/>
    <property type="project" value="TreeGrafter"/>
</dbReference>
<dbReference type="PROSITE" id="PS52004">
    <property type="entry name" value="KS3_2"/>
    <property type="match status" value="4"/>
</dbReference>
<evidence type="ECO:0000256" key="7">
    <source>
        <dbReference type="ARBA" id="ARBA00023315"/>
    </source>
</evidence>
<dbReference type="Gene3D" id="3.40.50.720">
    <property type="entry name" value="NAD(P)-binding Rossmann-like Domain"/>
    <property type="match status" value="4"/>
</dbReference>
<dbReference type="Pfam" id="PF08990">
    <property type="entry name" value="Docking"/>
    <property type="match status" value="1"/>
</dbReference>
<keyword evidence="11" id="KW-1185">Reference proteome</keyword>
<evidence type="ECO:0000259" key="9">
    <source>
        <dbReference type="PROSITE" id="PS52004"/>
    </source>
</evidence>
<feature type="domain" description="Ketosynthase family 3 (KS3)" evidence="9">
    <location>
        <begin position="4602"/>
        <end position="5023"/>
    </location>
</feature>
<dbReference type="InterPro" id="IPR020841">
    <property type="entry name" value="PKS_Beta-ketoAc_synthase_dom"/>
</dbReference>
<dbReference type="SUPFAM" id="SSF53901">
    <property type="entry name" value="Thiolase-like"/>
    <property type="match status" value="4"/>
</dbReference>
<dbReference type="InterPro" id="IPR057326">
    <property type="entry name" value="KR_dom"/>
</dbReference>
<dbReference type="Pfam" id="PF02801">
    <property type="entry name" value="Ketoacyl-synt_C"/>
    <property type="match status" value="4"/>
</dbReference>
<feature type="domain" description="Ketosynthase family 3 (KS3)" evidence="9">
    <location>
        <begin position="3107"/>
        <end position="3525"/>
    </location>
</feature>
<dbReference type="CDD" id="cd08952">
    <property type="entry name" value="KR_1_SDR_x"/>
    <property type="match status" value="4"/>
</dbReference>
<dbReference type="InterPro" id="IPR015083">
    <property type="entry name" value="NorB/c/GfsB-D-like_docking"/>
</dbReference>
<dbReference type="InterPro" id="IPR014031">
    <property type="entry name" value="Ketoacyl_synth_C"/>
</dbReference>
<dbReference type="InterPro" id="IPR001227">
    <property type="entry name" value="Ac_transferase_dom_sf"/>
</dbReference>
<dbReference type="Gene3D" id="6.10.140.1830">
    <property type="match status" value="3"/>
</dbReference>
<keyword evidence="4" id="KW-0808">Transferase</keyword>
<dbReference type="Gene3D" id="3.40.47.10">
    <property type="match status" value="4"/>
</dbReference>
<dbReference type="Pfam" id="PF18369">
    <property type="entry name" value="PKS_DE"/>
    <property type="match status" value="4"/>
</dbReference>
<dbReference type="InterPro" id="IPR014043">
    <property type="entry name" value="Acyl_transferase_dom"/>
</dbReference>
<dbReference type="SMART" id="SM00827">
    <property type="entry name" value="PKS_AT"/>
    <property type="match status" value="4"/>
</dbReference>
<dbReference type="PROSITE" id="PS00606">
    <property type="entry name" value="KS3_1"/>
    <property type="match status" value="4"/>
</dbReference>
<dbReference type="PROSITE" id="PS50075">
    <property type="entry name" value="CARRIER"/>
    <property type="match status" value="4"/>
</dbReference>
<dbReference type="CDD" id="cd00833">
    <property type="entry name" value="PKS"/>
    <property type="match status" value="4"/>
</dbReference>
<dbReference type="Gene3D" id="3.30.70.3290">
    <property type="match status" value="4"/>
</dbReference>
<evidence type="ECO:0000256" key="1">
    <source>
        <dbReference type="ARBA" id="ARBA00001957"/>
    </source>
</evidence>
<gene>
    <name evidence="10" type="ORF">EYS09_03495</name>
</gene>
<feature type="domain" description="Carrier" evidence="8">
    <location>
        <begin position="4505"/>
        <end position="4580"/>
    </location>
</feature>
<dbReference type="Gene3D" id="1.10.1200.10">
    <property type="entry name" value="ACP-like"/>
    <property type="match status" value="4"/>
</dbReference>
<dbReference type="SUPFAM" id="SSF51735">
    <property type="entry name" value="NAD(P)-binding Rossmann-fold domains"/>
    <property type="match status" value="8"/>
</dbReference>
<keyword evidence="7" id="KW-0012">Acyltransferase</keyword>
<dbReference type="NCBIfam" id="NF045894">
    <property type="entry name" value="PKS_plus_SDR"/>
    <property type="match status" value="4"/>
</dbReference>
<dbReference type="SMART" id="SM01294">
    <property type="entry name" value="PKS_PP_betabranch"/>
    <property type="match status" value="4"/>
</dbReference>
<dbReference type="SUPFAM" id="SSF52151">
    <property type="entry name" value="FabD/lysophospholipase-like"/>
    <property type="match status" value="4"/>
</dbReference>
<dbReference type="GO" id="GO:0033068">
    <property type="term" value="P:macrolide biosynthetic process"/>
    <property type="evidence" value="ECO:0007669"/>
    <property type="project" value="UniProtKB-ARBA"/>
</dbReference>
<evidence type="ECO:0000313" key="10">
    <source>
        <dbReference type="EMBL" id="TBO61014.1"/>
    </source>
</evidence>
<comment type="caution">
    <text evidence="10">The sequence shown here is derived from an EMBL/GenBank/DDBJ whole genome shotgun (WGS) entry which is preliminary data.</text>
</comment>
<dbReference type="Pfam" id="PF08659">
    <property type="entry name" value="KR"/>
    <property type="match status" value="4"/>
</dbReference>
<dbReference type="SMART" id="SM00825">
    <property type="entry name" value="PKS_KS"/>
    <property type="match status" value="4"/>
</dbReference>
<feature type="domain" description="Carrier" evidence="8">
    <location>
        <begin position="3013"/>
        <end position="3088"/>
    </location>
</feature>
<dbReference type="Proteomes" id="UP000292452">
    <property type="component" value="Unassembled WGS sequence"/>
</dbReference>
<feature type="domain" description="Ketosynthase family 3 (KS3)" evidence="9">
    <location>
        <begin position="40"/>
        <end position="461"/>
    </location>
</feature>
<dbReference type="InterPro" id="IPR020806">
    <property type="entry name" value="PKS_PP-bd"/>
</dbReference>
<dbReference type="FunFam" id="3.40.47.10:FF:000019">
    <property type="entry name" value="Polyketide synthase type I"/>
    <property type="match status" value="4"/>
</dbReference>
<dbReference type="InterPro" id="IPR018201">
    <property type="entry name" value="Ketoacyl_synth_AS"/>
</dbReference>
<feature type="domain" description="Carrier" evidence="8">
    <location>
        <begin position="1476"/>
        <end position="1551"/>
    </location>
</feature>
<evidence type="ECO:0000256" key="2">
    <source>
        <dbReference type="ARBA" id="ARBA00022450"/>
    </source>
</evidence>
<dbReference type="InterPro" id="IPR016039">
    <property type="entry name" value="Thiolase-like"/>
</dbReference>
<keyword evidence="5" id="KW-0045">Antibiotic biosynthesis</keyword>
<dbReference type="InterPro" id="IPR032821">
    <property type="entry name" value="PKS_assoc"/>
</dbReference>
<dbReference type="InterPro" id="IPR041618">
    <property type="entry name" value="PKS_DE"/>
</dbReference>
<accession>A0A4Q9I035</accession>
<keyword evidence="2" id="KW-0596">Phosphopantetheine</keyword>
<protein>
    <submittedName>
        <fullName evidence="10">SDR family NAD(P)-dependent oxidoreductase</fullName>
    </submittedName>
</protein>
<dbReference type="SMART" id="SM00822">
    <property type="entry name" value="PKS_KR"/>
    <property type="match status" value="4"/>
</dbReference>
<dbReference type="InterPro" id="IPR036736">
    <property type="entry name" value="ACP-like_sf"/>
</dbReference>
<dbReference type="PANTHER" id="PTHR43775">
    <property type="entry name" value="FATTY ACID SYNTHASE"/>
    <property type="match status" value="1"/>
</dbReference>
<dbReference type="SUPFAM" id="SSF47336">
    <property type="entry name" value="ACP-like"/>
    <property type="match status" value="4"/>
</dbReference>
<dbReference type="GO" id="GO:0031177">
    <property type="term" value="F:phosphopantetheine binding"/>
    <property type="evidence" value="ECO:0007669"/>
    <property type="project" value="InterPro"/>
</dbReference>
<dbReference type="Pfam" id="PF00109">
    <property type="entry name" value="ketoacyl-synt"/>
    <property type="match status" value="4"/>
</dbReference>
<dbReference type="GO" id="GO:0006633">
    <property type="term" value="P:fatty acid biosynthetic process"/>
    <property type="evidence" value="ECO:0007669"/>
    <property type="project" value="InterPro"/>
</dbReference>
<dbReference type="InterPro" id="IPR006162">
    <property type="entry name" value="Ppantetheine_attach_site"/>
</dbReference>
<evidence type="ECO:0000256" key="6">
    <source>
        <dbReference type="ARBA" id="ARBA00023268"/>
    </source>
</evidence>
<dbReference type="PROSITE" id="PS00012">
    <property type="entry name" value="PHOSPHOPANTETHEINE"/>
    <property type="match status" value="4"/>
</dbReference>
<dbReference type="EMBL" id="SIXH01000018">
    <property type="protein sequence ID" value="TBO61014.1"/>
    <property type="molecule type" value="Genomic_DNA"/>
</dbReference>
<dbReference type="InterPro" id="IPR016036">
    <property type="entry name" value="Malonyl_transacylase_ACP-bd"/>
</dbReference>
<dbReference type="Gene3D" id="3.40.366.10">
    <property type="entry name" value="Malonyl-Coenzyme A Acyl Carrier Protein, domain 2"/>
    <property type="match status" value="4"/>
</dbReference>
<comment type="cofactor">
    <cofactor evidence="1">
        <name>pantetheine 4'-phosphate</name>
        <dbReference type="ChEBI" id="CHEBI:47942"/>
    </cofactor>
</comment>
<dbReference type="GO" id="GO:0004315">
    <property type="term" value="F:3-oxoacyl-[acyl-carrier-protein] synthase activity"/>
    <property type="evidence" value="ECO:0007669"/>
    <property type="project" value="InterPro"/>
</dbReference>
<dbReference type="SUPFAM" id="SSF55048">
    <property type="entry name" value="Probable ACP-binding domain of malonyl-CoA ACP transacylase"/>
    <property type="match status" value="4"/>
</dbReference>
<feature type="domain" description="Ketosynthase family 3 (KS3)" evidence="9">
    <location>
        <begin position="1569"/>
        <end position="1993"/>
    </location>
</feature>
<organism evidence="10 11">
    <name type="scientific">Streptomyces kasugaensis</name>
    <dbReference type="NCBI Taxonomy" id="1946"/>
    <lineage>
        <taxon>Bacteria</taxon>
        <taxon>Bacillati</taxon>
        <taxon>Actinomycetota</taxon>
        <taxon>Actinomycetes</taxon>
        <taxon>Kitasatosporales</taxon>
        <taxon>Streptomycetaceae</taxon>
        <taxon>Streptomyces</taxon>
    </lineage>
</organism>
<dbReference type="InterPro" id="IPR036291">
    <property type="entry name" value="NAD(P)-bd_dom_sf"/>
</dbReference>
<dbReference type="FunFam" id="1.10.1200.10:FF:000007">
    <property type="entry name" value="Probable polyketide synthase pks17"/>
    <property type="match status" value="4"/>
</dbReference>
<dbReference type="Pfam" id="PF16197">
    <property type="entry name" value="KAsynt_C_assoc"/>
    <property type="match status" value="4"/>
</dbReference>
<dbReference type="InterPro" id="IPR009081">
    <property type="entry name" value="PP-bd_ACP"/>
</dbReference>
<dbReference type="InterPro" id="IPR013968">
    <property type="entry name" value="PKS_KR"/>
</dbReference>
<name>A0A4Q9I035_STRKA</name>
<evidence type="ECO:0000256" key="3">
    <source>
        <dbReference type="ARBA" id="ARBA00022553"/>
    </source>
</evidence>
<reference evidence="10 11" key="1">
    <citation type="submission" date="2019-02" db="EMBL/GenBank/DDBJ databases">
        <title>Draft Genome Sequence of Streptomyces sp. AM-2504, identified by 16S rRNA comparative analysis as a Streptomyces Kasugaensis strain.</title>
        <authorList>
            <person name="Napolioni V."/>
            <person name="Giuliodori A.M."/>
            <person name="Spurio R."/>
            <person name="Fabbretti A."/>
        </authorList>
    </citation>
    <scope>NUCLEOTIDE SEQUENCE [LARGE SCALE GENOMIC DNA]</scope>
    <source>
        <strain evidence="10 11">AM-2504</strain>
    </source>
</reference>
<proteinExistence type="predicted"/>
<dbReference type="Pfam" id="PF00698">
    <property type="entry name" value="Acyl_transf_1"/>
    <property type="match status" value="4"/>
</dbReference>
<dbReference type="PANTHER" id="PTHR43775:SF51">
    <property type="entry name" value="INACTIVE PHENOLPHTHIOCEROL SYNTHESIS POLYKETIDE SYNTHASE TYPE I PKS1-RELATED"/>
    <property type="match status" value="1"/>
</dbReference>
<evidence type="ECO:0000256" key="5">
    <source>
        <dbReference type="ARBA" id="ARBA00023194"/>
    </source>
</evidence>
<evidence type="ECO:0000256" key="4">
    <source>
        <dbReference type="ARBA" id="ARBA00022679"/>
    </source>
</evidence>
<evidence type="ECO:0000259" key="8">
    <source>
        <dbReference type="PROSITE" id="PS50075"/>
    </source>
</evidence>
<keyword evidence="3" id="KW-0597">Phosphoprotein</keyword>
<dbReference type="SMART" id="SM00823">
    <property type="entry name" value="PKS_PP"/>
    <property type="match status" value="4"/>
</dbReference>
<dbReference type="Pfam" id="PF00550">
    <property type="entry name" value="PP-binding"/>
    <property type="match status" value="4"/>
</dbReference>
<dbReference type="InterPro" id="IPR014030">
    <property type="entry name" value="Ketoacyl_synth_N"/>
</dbReference>
<dbReference type="FunFam" id="3.40.366.10:FF:000002">
    <property type="entry name" value="Probable polyketide synthase 2"/>
    <property type="match status" value="4"/>
</dbReference>
<dbReference type="InterPro" id="IPR016035">
    <property type="entry name" value="Acyl_Trfase/lysoPLipase"/>
</dbReference>
<keyword evidence="6" id="KW-0511">Multifunctional enzyme</keyword>
<sequence length="6171" mass="643972">MRTDPVQEDQQDKLVEYLRRVTSDLRRAKQRIEELELQNHEPIAIVGMSCRLPGGVRSPEGLWDLVSSGGDAISGFPTDRGWDLAALTGDGAGHSTTHEGGFLYDAAEFDAGFFGISPREALAMDPQQRLLLEVSWEALERAGIDPHTLRGSRAGVFVGSYHWGQALSGSADALQGHALTGTAASVLSGRLAYTLGLEGPAITVDTACSSSLVALHVAAQSLHAGESSLAVVGGVTVLTESSVFVEFSRQGGLAPDGRCKAFSDDADGTGWAEGVGALVVERLSDARRNGHPVLAVLRGSAVNQDGASNGLTAPSGPAQERVIRQALEDAGLTAADVDAVEAHGTGTRLGDPIEAQALLATYGTTEDRQQPLWLGSLKSNIGHTQAAAGVAGVIKMVMAMWHGVLPRTLHATTPSRHVDWTAGAVELLADEIAWPATGRPRRAGVSSFGVSGTNAHAVLEEAPADESAVVADGDTPLPAAVPWVVSARAAGAVRDQAASLLARVDGDGELRPADVAHSLVASRSLFEHRAVVVGTDRAELREGLAALAADGSSAALARGVADVDGKTVFVFPGQGSQWVGMGARLLADSPVFAERVAECEEALRPFVDWSLTEVLGAVEGAPSLERVDVVQPASFAMMVSLAALWQAHGVRPDAVIGHSQGEIAAAVVSGALSLEDGARVVALRSQAIGRRLAGRGGMMSVPLPVAEVEERLGAWDGRVSVAAVNGPRSVVVSGEPDALDELFEALSAEEVRVRRIAVDYASHSAQVEDLREELLDVLAPVQPRRPEVPFLSTMTGDWLETAATDAEYWHRNLRQTVRFEEAVRHLLGAEYRSFIEVSSHPVLIVGIQDMIDDTVGGQAAVAVGTLRRDEGGLRRVYTSLAEAFVRGVPVDWAAAWAGTDARRVDLPTYAFQHEHFWLVPADPEGTAAADPADAAFWTAVEQADLETLTRSLHIDEESLAAVLPALSTWRRQRRDRSTVDAWRYRVDWRPLDVPARPALSGTWLVVSADGVQDEDVSTALTDGGAQVRRLVLDESCVDRAVLVERLAGAGDLAGVVSVLAGAEQPSEGYPGLSVGLALTVALVQALGDAELEAPLWCLTRGAVSTGRSDRVIHPGQAQVLGVGWTAALEHPQRVGGVVDLPAVVDRRAGQRLAAVLAGAGGEDQLAVRGSGVFARRIVRAAAEERRPAGTWTPRGTTLITGGTGTLARHVARWLAGQGAERLVLVSRRGPQAPGASELVAELAESGTEATVVGCDVADRDAVAALLAGLKTDGHTLRNVVHTAAVIELQTLAETGLEEFARVVDAKVAGARHLDELLADDALDSFVLFSSTAGMWGSGRHAAYVAGNAFLGALADNRRARGLTGTALSWGIWADDLQLGRVDPQQIRRSGLEFMDPELALAGLRRALDDDETAVAVADVDWDVYHPVYTSTRPTTLFDEIPDVRQLTEAAARADGPAGEAEFAARLRALPAAEQERLLLDLVRGEAATVLGHTSSEALSDRRAFRDVGFDSLTAVGLRNRLAAVTGLTLPTTMVFDHPNPAALAGFLRAELAGTEAPPAAAAAPSATDDDPIVIVGMSCRYPGGVTSPDQLWDLVLDGTDAISGFPEDRGWDADGLYDPDPDSQGKSYSVQGGFLRQVADFDAGFFGISPREALAMDPQQRLLLETAWEAFERAGIDPVSVRSTLTGTFIGASYQDYAASDLGAAGAAEGHMVTGTLPSILSGRVAYLFGLEGPAVTLDTACSSSLVAIHLACQSLRNGESTLALAGGVSIMATPNAFIGFSRQRALAADGRCKAYADAADGMTLAEGVGLVLLERLSDARRNGHDVLAVVRGSAMNQDGASNGLTAPNGPSQQRVIRHALADAGLRPDDVDALEGHGTGTALGDPIEAQALLATYGQDRTRPLLLGSVKSNIGHTQMASGVASVIKMVEALRHGVLPKTLHAETPSSHVDWTAGAIDLLTEQRDWPQTGHLRRGGVSSFGLGGTNVHTILEQAPPADEPAAEPADGPAPAAEPVPLLVSARSDAALRAQAGRLLSFVADRPGLHLTDLGYALATTRAALEHRAAVVAGDHGELLRALTALRDGAPAPGLLQGTTGHGGLAFLFTGQGSQRPGMGRELYDRYPVFADALDAVLARFDATTDRPLREVIFAADGTPEAALLDLTGYAQPALFAVEVALFRLVESWGVRPDYLAGHSIGELAAAHVAGVLSLADACTLVAARGRLMQALPAGGAMVAVQATEDEVLPLLTDRVSVAAVNGPSAVVIAGDEDVVLAVAAHFAAEGRKTKRLRVSHAFHSPRMDAMLDDFATVAGSISYNPPRIPFVSNVTGALATDEQVCSPRYWVEHVRHAVRFADGVAWLAERDVRTFLELGPDGVLCGMARESLTDERRTALLPLLRRDRDEVRTVTAALSGAQVRGVAVDWAAYFRDYADHAASGARPVKLPTYAFQRERFWPERTAAAVQADAVDAEFWSAVEQQDVASLAAALELDGDTVTAMVPALTAWRRRRDEQSRTDTWRYRVTWKPLTAPTAPTATPGPWLVLSPAGTADDAWCTAVTDALGDRAVRIEVTAPDRAALGERLAELPLEAGEVTGVLSLLAVGDEAPDADVPAGLLLTATAVQALGDARIDAPLWCVTRGAVSVGRSEPVRTPEQAAVWGLGRVVGLEHPQRWGGLADLPEHLDATALRRLVDVLTGEPGEDQVAVRASGVYARRLTHSPAAGEARRAYSPTGTVLVTGGTGGLGSEVARWLAQLGAEHLLLTSRRGPDAPGAAELRRELAAAGAQVTLTACDAADRDALAAVLAGIPEDRPLTAVFHTAGVVEDGVVAALTPQDFAAVLRAKTVAARHLDELTEGMDLSAFVLFSSTAGVIGAAGQGNYAAANAFLDALAERRRARGRTATSVAWGPWAGAGMVAGTADIESRVRRGGFAPLPPRQAIAALQQAIEHDDTTVAIADIDWRRFARTLAAARPVPFVADLPEVREDAAVVTGPDAAGPREPELRQRLAALPAAERADHLLDLLRTLVAGVLGHTDAGRVEPERAFKDLGFDSLTALELRNGLSAATGLNLPASLVYDSPTPLAMARFLLAELDGSLPETAAPPATTAPAADDPVVVVGMSCRFPGGVATPEELWQLLADGRDGISAFPTDRGWDLDALAAGASATREGGFLTGAAEFDARFFGISPREALAMDPQQRLLLETSWEALERAGIDPATLRGTPAGVFVGTNGQDYSAVLRASDADVQGYVATGTTASVMSGRLSYALGLEGPAVTVDTACSSSLVALHWAAKALHAGECTLALAGGVSVMSSPDSFIEFSTQGGLAPDGRCKAFADGADGTAWSEGAGVLVLERLSDAVRNGHEIRGIIRGTAVNQDGASNGLTAPNGPAQQRVIRQALADAGLTAAEVDAVEAHGTGTTLGDPIEAHALLTTYGQQRAHPLLLGAVKSNIGHTQAAAGVAGVIKMLLAMRHGTLPKTLHLDAPSSHVDWSAGAVELLAEATAWPQTGHPRRAGVSAFGVSGTNAHVIIEQAPAAEPAAARPAATAPALVPWVVSGRTQEALRQQIERLTAFTADDGAPSPVDVGYSLATGRTAFPHRAVLLAADGGVTEAARGTAGHTAGKTAFLFSGQGSQRAGMGRELYAHFPVFAEALDAVLAHLDTELARPLREVLFAPAGTPEAELLNDTGWTQPALFAIEVALFRLVESWGVRPDFVAGHSIGELTAAHVAGVLALPDACRLVAARATLMQQLPTGGAMVAVQATEDEITPLLDASVALAAVNGPDALVIAGAEAAVLALAARFTEQGRRTRRLRVSHAFHSPLMDPMLADFARIAGQLEFRDPQVPVVSNLTGRLATDEELTSPAYWVRHVREAVRFADGVRTLRDAGVTAFVELGPDGVLAAMAQQSLDGDEPAATVVPVLRADRDEAAAVTTALARLHVGGVAVDWSAFFAGSGARRVDLPTYAFQRERFWPARAAARPGAPDAADTEFWSAVEDRDVDALAATLELDGDTVTAMVPALSSWRRRRTEQSASGTWRYRDTWTALPAADSAPPHGRRLVLVPAGAARDAWVTAVVDALGEDAVRAEAGDLATAHRDGAEYTGVVSLLAAAEPTAPEADGTGIAALPPAAVRPTALLTALAEAGIDAPLWCVTRGAVAVGATEHLAHPGQAAVWGDGRVAALEEPERWGGLIDLPEALDAPAAARFVRALGGPDGEDQLAVRATGTYARRLVRAPAGPGGSWKPAGTVLVVGGTSPTGRGVARWLAREGAGHLVVTAGPGLDPAETASLTEELTPHGTTLTVATCDPSDRAALAAVLDAVPQHAPLTAVIHAADDTDTAATLTAVGHLDDLLGDRPLDAFVLFSSVAGVWGVRGQGERAALGARLAAFARQRRDRGVPALSVAWGAWADSTEPSLAAHLRLSGLPPMAAEPALAALGRAVADDESAVTVADVTWEVFAPAATAQRRSRFFAELPEARTAIEAAGRDRADEPAGASADAYRRRLMALSDAERSDTLRALVRTQVAEVLGHSSTDVVEDGLPFRDLGFDSLTAVDLRTRLAAATGLTLPATLVFDHPTPAELADHLHTQLMGDQGNLVEPATPAAVVRPADDDPIAIIGMSCRYPGGVRSPEDLWRLVSEGIDAVGELPTDRGWDLDALLTGRPGSHGGRSATGHGGFLYDAAEFDPGFFGISPREALVMDPQQRIVLEAAWEALERAGIDPATLRGSGTGVYVGGGSGDYRPPEEIGQWQTAQSASLLSGRLAYSFGLQGPTVSVDTACSSSLVALHLAAQALRSGECSIALAGGVTVMATPAGFVEFSAQGALSADGRCKAFSDDADGTGWAEGVGMLVVERLSEARRNGHRVLAVLRGSAINQDGASNGLTAPSGPAQQRVIRQALANAGLAPADVDAVEAHGTGTKLGDPIEAQALLATYGQDRDPRRPLLLGSLKSNIGHTQAASGVAGVIKMVMAMRHGTLPRTLHAQTPSSHVDWTAGAAALLTAPATWPDTGRPRRAGVSSFGASGTNAHVILEQAPAAGPEAVPAGPDRTAGLLPVLLSGRTAGALRDQARSLLAHTDAHPDTPLADLAFSLATTRSAFEHRAVLPAAERAGLRAGLAALAAGTGTPQVIAGETGRTGKLAFLFSGQGSQRLGMGRELYERFPAFADALDTVLGHLDAELKCPLRDVLWGTDAELLNSTGFTQPALFAIEVALFRLVESWGVRPDFVAGHSIGEIAAAHVAGVFSLADACRLVVARAWLMEGLPAGGAMVAVQATEDEVTPLLTDRVSIAAVNGPTSVVVSGAERDALDIAERLGRKKSRLPVSHAFHSPLMDPVLDEFRAVVAGLTFAPPALPVVSNLTGAVATAEELCSPEYWVRHVREAVRFADGVRELAARGVTAYLELGPDGVLSALARETLPDEALTVPVLRKGRDEEATAVTALARLHVHGSGPHWSAFFAGTGARHVELPTYAFQHGRFWPAAPAGRALPAADEAGATDHAFWAAVAQEDFASLESVLDIEGDALAKVLPALLDWRRQQQDRSVVDGWRHRIAWQPLTGVTTGGPAGTWLAVLPEDRADDPWVAAALDALGTEVVRVTATAPDRAALTAELAGTGRKFSGVLSLLALDETAPDGVPTGLLLTAALLQALGDAGIDAPLWCVTRGAVSVGRAEELHSPAQAAVWGLGRVAALEYPERWGGLIDLPMTPDERTAARFAAVLAGRDGEDQAAVRAAAVFAPRLVAAPADRSAGQWNPAGTVLITGGTGALGTHVARRLAHDGVPHLVLLSRRGPQAPHAAELRAELDRLGTRVTFAAADAADRAQLTAVLADIPAEHPLTAVVHTAGVLDDGILDRLTPDRFAAVFRAKVTSALLLDELTRDLDLSAFVLFSSATAAVGNPGQANYAAANTVLDALAVRRRALGFPATSIAWGAWGGGGMADGAAADEAARRAGIGTMDPQLACAALWQLVAEAEPTAVVADVALERYVGAFGARPSALLRDFPGYRELVAAVAPDEADGAPDLAGRLAALPPARRLDTVVELVRTRAAQVLGHPDQDAVGAERSFRDLGVDSLGAVELRNQLNAATGLRLSATLVFDHPTPAALGAHVLQQLVPEEGPMTDHDETEIRAVLASVPIDRLRDSGVLEPLLRLVGRDTPPAPDASGEAIDSMAVADLVRAALNGQTDL</sequence>
<dbReference type="InterPro" id="IPR050091">
    <property type="entry name" value="PKS_NRPS_Biosynth_Enz"/>
</dbReference>
<evidence type="ECO:0000313" key="11">
    <source>
        <dbReference type="Proteomes" id="UP000292452"/>
    </source>
</evidence>
<feature type="domain" description="Carrier" evidence="8">
    <location>
        <begin position="6022"/>
        <end position="6097"/>
    </location>
</feature>